<dbReference type="SUPFAM" id="SSF48230">
    <property type="entry name" value="Chondroitin AC/alginate lyase"/>
    <property type="match status" value="1"/>
</dbReference>
<dbReference type="Gene3D" id="2.70.98.70">
    <property type="match status" value="1"/>
</dbReference>
<organism evidence="7 8">
    <name type="scientific">Candidatus Clostridium stratigraminis</name>
    <dbReference type="NCBI Taxonomy" id="3381661"/>
    <lineage>
        <taxon>Bacteria</taxon>
        <taxon>Bacillati</taxon>
        <taxon>Bacillota</taxon>
        <taxon>Clostridia</taxon>
        <taxon>Eubacteriales</taxon>
        <taxon>Clostridiaceae</taxon>
        <taxon>Clostridium</taxon>
    </lineage>
</organism>
<dbReference type="Gene3D" id="1.50.10.100">
    <property type="entry name" value="Chondroitin AC/alginate lyase"/>
    <property type="match status" value="1"/>
</dbReference>
<evidence type="ECO:0000256" key="3">
    <source>
        <dbReference type="ARBA" id="ARBA00022764"/>
    </source>
</evidence>
<keyword evidence="4 7" id="KW-0456">Lyase</keyword>
<accession>A0ABW8T0Z4</accession>
<dbReference type="Pfam" id="PF16889">
    <property type="entry name" value="Hepar_II_III_N"/>
    <property type="match status" value="1"/>
</dbReference>
<evidence type="ECO:0000259" key="6">
    <source>
        <dbReference type="Pfam" id="PF16889"/>
    </source>
</evidence>
<comment type="caution">
    <text evidence="7">The sequence shown here is derived from an EMBL/GenBank/DDBJ whole genome shotgun (WGS) entry which is preliminary data.</text>
</comment>
<evidence type="ECO:0000256" key="2">
    <source>
        <dbReference type="ARBA" id="ARBA00022729"/>
    </source>
</evidence>
<feature type="domain" description="Heparin-sulfate lyase N-terminal" evidence="6">
    <location>
        <begin position="99"/>
        <end position="298"/>
    </location>
</feature>
<sequence length="636" mass="75010">MNNNKNLKWFFHRLKAMSIEEIIFRFKKKLQLKGYEKNFKEKKTVLELSIPNLKTDKFNLLNNKIDEIWDFSNDAINEKKDFIVDIFDMKIDLSKDFSWHGFNALKWDKSVFSCNIDFKNKDEIGEIRLTWELNRHLFLPHFFLMWKNTNNRVYFEKAKELFYDWVNDNYFLRGVNWSSPMEIAIRAYQWILCYAIIKEADDNKLKEDLITAVINSIKYVSENFSGFSSANNHLILEAGLTSIIGELLKDVYNQNWFQKGYDVLEKEIKRQFYSEGVNKEHAAHYHGFVVDLLLQYNTFLKYLNKKAICEDILFKSVEFIGYLKYCKDFVEFGDSDDAKILNLTGKSYNYYDYLLAFGSKYFETSFTEDITNSQLSVWKYIKSQDIIKPFDYNGIKYYEKSGYFIYKSNELTFFFDIAELGFGSIAAHGHADCLAFVLSVKNIPIFVDPGTYIYNVESSLRNYFRSTSAHNTLTYDELSQSTMEGPFLWSKKANIIEKGFYEDVDYVVIYGSHDGYKPFTHKRIIYISKKYNLVIIKDEFDGDKGIVNFTLDSSNILSKINDKKYSINNNLYFYTNEEIEIHKQLISKSFLKKEETNAFCVSINKNSPCISIITDEEKLILHQKAIYKEGEIIFIY</sequence>
<reference evidence="7 8" key="1">
    <citation type="submission" date="2024-11" db="EMBL/GenBank/DDBJ databases">
        <authorList>
            <person name="Heng Y.C."/>
            <person name="Lim A.C.H."/>
            <person name="Lee J.K.Y."/>
            <person name="Kittelmann S."/>
        </authorList>
    </citation>
    <scope>NUCLEOTIDE SEQUENCE [LARGE SCALE GENOMIC DNA]</scope>
    <source>
        <strain evidence="7 8">WILCCON 0185</strain>
    </source>
</reference>
<dbReference type="InterPro" id="IPR008929">
    <property type="entry name" value="Chondroitin_lyas"/>
</dbReference>
<comment type="subcellular location">
    <subcellularLocation>
        <location evidence="1">Periplasm</location>
    </subcellularLocation>
</comment>
<keyword evidence="8" id="KW-1185">Reference proteome</keyword>
<dbReference type="EMBL" id="JBJHZZ010000002">
    <property type="protein sequence ID" value="MFL0246231.1"/>
    <property type="molecule type" value="Genomic_DNA"/>
</dbReference>
<proteinExistence type="predicted"/>
<protein>
    <submittedName>
        <fullName evidence="7">Alginate lyase family protein</fullName>
    </submittedName>
</protein>
<dbReference type="PANTHER" id="PTHR39210">
    <property type="entry name" value="HEPARIN-SULFATE LYASE"/>
    <property type="match status" value="1"/>
</dbReference>
<keyword evidence="3" id="KW-0574">Periplasm</keyword>
<gene>
    <name evidence="7" type="ORF">ACJDUG_04460</name>
</gene>
<dbReference type="PANTHER" id="PTHR39210:SF1">
    <property type="entry name" value="HEPARIN-SULFATE LYASE"/>
    <property type="match status" value="1"/>
</dbReference>
<evidence type="ECO:0000259" key="5">
    <source>
        <dbReference type="Pfam" id="PF07940"/>
    </source>
</evidence>
<evidence type="ECO:0000256" key="1">
    <source>
        <dbReference type="ARBA" id="ARBA00004418"/>
    </source>
</evidence>
<dbReference type="Proteomes" id="UP001623591">
    <property type="component" value="Unassembled WGS sequence"/>
</dbReference>
<dbReference type="InterPro" id="IPR031680">
    <property type="entry name" value="Hepar_II_III_N"/>
</dbReference>
<dbReference type="InterPro" id="IPR012480">
    <property type="entry name" value="Hepar_II_III_C"/>
</dbReference>
<dbReference type="GO" id="GO:0016829">
    <property type="term" value="F:lyase activity"/>
    <property type="evidence" value="ECO:0007669"/>
    <property type="project" value="UniProtKB-KW"/>
</dbReference>
<dbReference type="RefSeq" id="WP_406768708.1">
    <property type="nucleotide sequence ID" value="NZ_JBJHZZ010000002.1"/>
</dbReference>
<dbReference type="Pfam" id="PF07940">
    <property type="entry name" value="Hepar_II_III_C"/>
    <property type="match status" value="1"/>
</dbReference>
<evidence type="ECO:0000256" key="4">
    <source>
        <dbReference type="ARBA" id="ARBA00023239"/>
    </source>
</evidence>
<name>A0ABW8T0Z4_9CLOT</name>
<evidence type="ECO:0000313" key="8">
    <source>
        <dbReference type="Proteomes" id="UP001623591"/>
    </source>
</evidence>
<keyword evidence="2" id="KW-0732">Signal</keyword>
<feature type="domain" description="Heparinase II/III-like C-terminal" evidence="5">
    <location>
        <begin position="396"/>
        <end position="605"/>
    </location>
</feature>
<evidence type="ECO:0000313" key="7">
    <source>
        <dbReference type="EMBL" id="MFL0246231.1"/>
    </source>
</evidence>